<comment type="caution">
    <text evidence="1">The sequence shown here is derived from an EMBL/GenBank/DDBJ whole genome shotgun (WGS) entry which is preliminary data.</text>
</comment>
<evidence type="ECO:0000313" key="1">
    <source>
        <dbReference type="EMBL" id="KAJ8315487.1"/>
    </source>
</evidence>
<evidence type="ECO:0000313" key="2">
    <source>
        <dbReference type="Proteomes" id="UP001217089"/>
    </source>
</evidence>
<organism evidence="1 2">
    <name type="scientific">Tegillarca granosa</name>
    <name type="common">Malaysian cockle</name>
    <name type="synonym">Anadara granosa</name>
    <dbReference type="NCBI Taxonomy" id="220873"/>
    <lineage>
        <taxon>Eukaryota</taxon>
        <taxon>Metazoa</taxon>
        <taxon>Spiralia</taxon>
        <taxon>Lophotrochozoa</taxon>
        <taxon>Mollusca</taxon>
        <taxon>Bivalvia</taxon>
        <taxon>Autobranchia</taxon>
        <taxon>Pteriomorphia</taxon>
        <taxon>Arcoida</taxon>
        <taxon>Arcoidea</taxon>
        <taxon>Arcidae</taxon>
        <taxon>Tegillarca</taxon>
    </lineage>
</organism>
<accession>A0ABQ9FDT5</accession>
<name>A0ABQ9FDT5_TEGGR</name>
<gene>
    <name evidence="1" type="ORF">KUTeg_007637</name>
</gene>
<reference evidence="1 2" key="1">
    <citation type="submission" date="2022-12" db="EMBL/GenBank/DDBJ databases">
        <title>Chromosome-level genome of Tegillarca granosa.</title>
        <authorList>
            <person name="Kim J."/>
        </authorList>
    </citation>
    <scope>NUCLEOTIDE SEQUENCE [LARGE SCALE GENOMIC DNA]</scope>
    <source>
        <strain evidence="1">Teg-2019</strain>
        <tissue evidence="1">Adductor muscle</tissue>
    </source>
</reference>
<sequence>MLIGLRRIYKRIDTRMPITLDILENILKFLPATCSSSYVSIIIGELVANSIRDQGHSLQNFDIRFVSCIKSLEIVIPHSKTDQSGQGYTLRFKKQKCIFVQSGLY</sequence>
<keyword evidence="2" id="KW-1185">Reference proteome</keyword>
<dbReference type="Proteomes" id="UP001217089">
    <property type="component" value="Unassembled WGS sequence"/>
</dbReference>
<dbReference type="EMBL" id="JARBDR010000337">
    <property type="protein sequence ID" value="KAJ8315487.1"/>
    <property type="molecule type" value="Genomic_DNA"/>
</dbReference>
<protein>
    <submittedName>
        <fullName evidence="1">Uncharacterized protein</fullName>
    </submittedName>
</protein>
<proteinExistence type="predicted"/>